<dbReference type="AlphaFoldDB" id="A0AAU7LY64"/>
<protein>
    <submittedName>
        <fullName evidence="1">Uncharacterized protein</fullName>
    </submittedName>
</protein>
<organism evidence="1">
    <name type="scientific">Polaromonas hydrogenivorans</name>
    <dbReference type="NCBI Taxonomy" id="335476"/>
    <lineage>
        <taxon>Bacteria</taxon>
        <taxon>Pseudomonadati</taxon>
        <taxon>Pseudomonadota</taxon>
        <taxon>Betaproteobacteria</taxon>
        <taxon>Burkholderiales</taxon>
        <taxon>Comamonadaceae</taxon>
        <taxon>Polaromonas</taxon>
    </lineage>
</organism>
<evidence type="ECO:0000313" key="1">
    <source>
        <dbReference type="EMBL" id="XBP72617.1"/>
    </source>
</evidence>
<proteinExistence type="predicted"/>
<dbReference type="EMBL" id="CP157676">
    <property type="protein sequence ID" value="XBP72617.1"/>
    <property type="molecule type" value="Genomic_DNA"/>
</dbReference>
<keyword evidence="1" id="KW-0614">Plasmid</keyword>
<reference evidence="1" key="1">
    <citation type="submission" date="2024-05" db="EMBL/GenBank/DDBJ databases">
        <authorList>
            <person name="Bunk B."/>
            <person name="Swiderski J."/>
            <person name="Sproer C."/>
            <person name="Thiel V."/>
        </authorList>
    </citation>
    <scope>NUCLEOTIDE SEQUENCE</scope>
    <source>
        <strain evidence="1">DSM 17735</strain>
        <plasmid evidence="1">p1</plasmid>
    </source>
</reference>
<dbReference type="RefSeq" id="WP_349282312.1">
    <property type="nucleotide sequence ID" value="NZ_CBCSCU010000107.1"/>
</dbReference>
<geneLocation type="plasmid" evidence="1">
    <name>p1</name>
</geneLocation>
<gene>
    <name evidence="1" type="ORF">ABLV49_21315</name>
</gene>
<name>A0AAU7LY64_9BURK</name>
<sequence length="222" mass="24386">MSLISSIRVAGTTRTVSAEIHPCEFKDVQLWQRDIHTPHIKPKGGIGSDWDWPAYFIGCNVTEAAAGRQALTFQIRVEGRNADAVPVAQAILSLPYAFPGTPTGVKLSKRCVFIWYIAAAPQAALKSFGINDKFATLAPLLDTAIQVSLAHDFEGRIGLHAALGADAQASEELAKKYEQQGLMRRRTGSGFFRAPFRREDGRLFYFDADDARAYAAAQDDLR</sequence>
<accession>A0AAU7LY64</accession>